<accession>A0A060UMI0</accession>
<reference evidence="3 4" key="3">
    <citation type="submission" date="2017-03" db="EMBL/GenBank/DDBJ databases">
        <authorList>
            <person name="Regsiter A."/>
            <person name="William W."/>
        </authorList>
    </citation>
    <scope>NUCLEOTIDE SEQUENCE [LARGE SCALE GENOMIC DNA]</scope>
    <source>
        <strain evidence="3">PRJEB5721</strain>
    </source>
</reference>
<dbReference type="EMBL" id="CCCS020000027">
    <property type="protein sequence ID" value="CDQ09857.1"/>
    <property type="molecule type" value="Genomic_DNA"/>
</dbReference>
<dbReference type="Proteomes" id="UP000193925">
    <property type="component" value="Chromosome AFERRI"/>
</dbReference>
<dbReference type="AlphaFoldDB" id="A0A060UMI0"/>
<proteinExistence type="predicted"/>
<evidence type="ECO:0000313" key="2">
    <source>
        <dbReference type="EMBL" id="CDQ09857.1"/>
    </source>
</evidence>
<evidence type="ECO:0000256" key="1">
    <source>
        <dbReference type="SAM" id="MobiDB-lite"/>
    </source>
</evidence>
<dbReference type="RefSeq" id="WP_035192153.1">
    <property type="nucleotide sequence ID" value="NZ_CCCS020000027.1"/>
</dbReference>
<protein>
    <submittedName>
        <fullName evidence="2">Uncharacterized protein</fullName>
    </submittedName>
</protein>
<gene>
    <name evidence="2" type="ORF">AFERRI_330012</name>
    <name evidence="3" type="ORF">AFERRI_50559</name>
</gene>
<reference evidence="2" key="1">
    <citation type="submission" date="2014-03" db="EMBL/GenBank/DDBJ databases">
        <authorList>
            <person name="Genoscope - CEA"/>
        </authorList>
    </citation>
    <scope>NUCLEOTIDE SEQUENCE [LARGE SCALE GENOMIC DNA]</scope>
    <source>
        <strain evidence="2">CF27</strain>
    </source>
</reference>
<evidence type="ECO:0000313" key="3">
    <source>
        <dbReference type="EMBL" id="SMH67358.1"/>
    </source>
</evidence>
<keyword evidence="4" id="KW-1185">Reference proteome</keyword>
<reference evidence="2" key="2">
    <citation type="submission" date="2014-07" db="EMBL/GenBank/DDBJ databases">
        <title>Initial genome analysis of the psychrotolerant acidophile Acidithiobacillus ferrivorans CF27: insights into iron and sulfur oxidation pathways and into biofilm formation.</title>
        <authorList>
            <person name="Talla E."/>
            <person name="Hedrich S."/>
            <person name="Mangenot S."/>
            <person name="Ji B."/>
            <person name="Johnson D.B."/>
            <person name="Barbe V."/>
            <person name="Bonnefoy V."/>
        </authorList>
    </citation>
    <scope>NUCLEOTIDE SEQUENCE [LARGE SCALE GENOMIC DNA]</scope>
    <source>
        <strain evidence="2">CF27</strain>
    </source>
</reference>
<feature type="region of interest" description="Disordered" evidence="1">
    <location>
        <begin position="88"/>
        <end position="108"/>
    </location>
</feature>
<name>A0A060UMI0_9PROT</name>
<evidence type="ECO:0000313" key="4">
    <source>
        <dbReference type="Proteomes" id="UP000193925"/>
    </source>
</evidence>
<dbReference type="EMBL" id="LT841305">
    <property type="protein sequence ID" value="SMH67358.1"/>
    <property type="molecule type" value="Genomic_DNA"/>
</dbReference>
<sequence length="108" mass="12491">MAIDIDGLTYEELVKLNHKIVERLKFLDSMHTHNEMMQFSPGDKVTFHPTNRERQTGTLVKYNKKTVTVVTDNGEQWNVAPQLLSKINKEKTKTNKSKQGNVIKLHDK</sequence>
<organism evidence="2">
    <name type="scientific">Acidithiobacillus ferrivorans</name>
    <dbReference type="NCBI Taxonomy" id="160808"/>
    <lineage>
        <taxon>Bacteria</taxon>
        <taxon>Pseudomonadati</taxon>
        <taxon>Pseudomonadota</taxon>
        <taxon>Acidithiobacillia</taxon>
        <taxon>Acidithiobacillales</taxon>
        <taxon>Acidithiobacillaceae</taxon>
        <taxon>Acidithiobacillus</taxon>
    </lineage>
</organism>